<dbReference type="EMBL" id="LAQI01000070">
    <property type="protein sequence ID" value="KKY23088.1"/>
    <property type="molecule type" value="Genomic_DNA"/>
</dbReference>
<keyword evidence="5 8" id="KW-0378">Hydrolase</keyword>
<evidence type="ECO:0000256" key="5">
    <source>
        <dbReference type="ARBA" id="ARBA00022801"/>
    </source>
</evidence>
<evidence type="ECO:0000313" key="17">
    <source>
        <dbReference type="Proteomes" id="UP000190776"/>
    </source>
</evidence>
<evidence type="ECO:0000256" key="1">
    <source>
        <dbReference type="ARBA" id="ARBA00007447"/>
    </source>
</evidence>
<keyword evidence="2 8" id="KW-0645">Protease</keyword>
<reference evidence="15 17" key="3">
    <citation type="submission" date="2017-01" db="EMBL/GenBank/DDBJ databases">
        <title>Draft genome sequence of Diplodia seriata F98.1, a fungal species involved in grapevine trunk diseases.</title>
        <authorList>
            <person name="Robert-Siegwald G."/>
            <person name="Vallet J."/>
            <person name="Abou-Mansour E."/>
            <person name="Xu J."/>
            <person name="Rey P."/>
            <person name="Bertsch C."/>
            <person name="Rego C."/>
            <person name="Larignon P."/>
            <person name="Fontaine F."/>
            <person name="Lebrun M.-H."/>
        </authorList>
    </citation>
    <scope>NUCLEOTIDE SEQUENCE [LARGE SCALE GENOMIC DNA]</scope>
    <source>
        <strain evidence="15 17">F98.1</strain>
    </source>
</reference>
<comment type="similarity">
    <text evidence="1 8">Belongs to the peptidase A1 family.</text>
</comment>
<evidence type="ECO:0000259" key="12">
    <source>
        <dbReference type="PROSITE" id="PS51767"/>
    </source>
</evidence>
<sequence>MPSTLAYFAAAAGLASLAHAADAPKPKVVGFPIAKDRREVLANLARRNLARRDTVTATLANYQSLYQINVTVGTPGQRIGLQIDTGSSDVWFPYSGSTQCQEGQCESAFTPDDSSTFEDIGENEFQIQYVDGTSITGDYIRDVLAIGDTEIRNMTMAVARDADDTPMGIMGVGFIQDETLAQTDNTTYPNVPVQLLQQGHISSLAYSLWLNDLDSSTGNVLFGGVDSDKYTGDLIGLPIQPDSQSGAITSFTVALGGINVKSSGGKSVYSKTGLAVPAILDSGTTLSLLPDDIATDIINGVGARETQDYGYVVNCNVGDTGASIEFSFGGDGGPTISVGLDEMVLPLTDTEGNPARFRNSGEEACIFGIEPAGSAPILLGDTFMRSAYVVYDLHNQQVALANTHFNASSSNVQEISNSTIPGVSSVASGLTVTQTATGPIRQSGADQTKTAAETGEPGTGTFDLGSSSGTSTSTKGAAPVGLPAPRIALQTVMCGVVVVISAMFGGSLMILF</sequence>
<dbReference type="Proteomes" id="UP000190776">
    <property type="component" value="Unassembled WGS sequence"/>
</dbReference>
<dbReference type="PROSITE" id="PS00141">
    <property type="entry name" value="ASP_PROTEASE"/>
    <property type="match status" value="1"/>
</dbReference>
<dbReference type="InterPro" id="IPR021109">
    <property type="entry name" value="Peptidase_aspartic_dom_sf"/>
</dbReference>
<dbReference type="OrthoDB" id="771136at2759"/>
<evidence type="ECO:0000256" key="4">
    <source>
        <dbReference type="ARBA" id="ARBA00022750"/>
    </source>
</evidence>
<keyword evidence="18" id="KW-1185">Reference proteome</keyword>
<evidence type="ECO:0000256" key="2">
    <source>
        <dbReference type="ARBA" id="ARBA00022670"/>
    </source>
</evidence>
<feature type="region of interest" description="Disordered" evidence="9">
    <location>
        <begin position="439"/>
        <end position="480"/>
    </location>
</feature>
<evidence type="ECO:0000256" key="3">
    <source>
        <dbReference type="ARBA" id="ARBA00022729"/>
    </source>
</evidence>
<dbReference type="InterPro" id="IPR033876">
    <property type="entry name" value="SAP-like"/>
</dbReference>
<dbReference type="Proteomes" id="UP001430584">
    <property type="component" value="Unassembled WGS sequence"/>
</dbReference>
<evidence type="ECO:0000256" key="9">
    <source>
        <dbReference type="SAM" id="MobiDB-lite"/>
    </source>
</evidence>
<dbReference type="SUPFAM" id="SSF50630">
    <property type="entry name" value="Acid proteases"/>
    <property type="match status" value="1"/>
</dbReference>
<feature type="active site" evidence="6">
    <location>
        <position position="84"/>
    </location>
</feature>
<protein>
    <submittedName>
        <fullName evidence="14 15">Putative aspartic-type endopeptidase</fullName>
    </submittedName>
</protein>
<evidence type="ECO:0000313" key="16">
    <source>
        <dbReference type="Proteomes" id="UP000034182"/>
    </source>
</evidence>
<feature type="transmembrane region" description="Helical" evidence="10">
    <location>
        <begin position="487"/>
        <end position="511"/>
    </location>
</feature>
<dbReference type="Pfam" id="PF00026">
    <property type="entry name" value="Asp"/>
    <property type="match status" value="1"/>
</dbReference>
<feature type="signal peptide" evidence="11">
    <location>
        <begin position="1"/>
        <end position="20"/>
    </location>
</feature>
<evidence type="ECO:0000313" key="13">
    <source>
        <dbReference type="EMBL" id="KAL0264871.1"/>
    </source>
</evidence>
<organism evidence="14 16">
    <name type="scientific">Diplodia seriata</name>
    <dbReference type="NCBI Taxonomy" id="420778"/>
    <lineage>
        <taxon>Eukaryota</taxon>
        <taxon>Fungi</taxon>
        <taxon>Dikarya</taxon>
        <taxon>Ascomycota</taxon>
        <taxon>Pezizomycotina</taxon>
        <taxon>Dothideomycetes</taxon>
        <taxon>Dothideomycetes incertae sedis</taxon>
        <taxon>Botryosphaeriales</taxon>
        <taxon>Botryosphaeriaceae</taxon>
        <taxon>Diplodia</taxon>
    </lineage>
</organism>
<gene>
    <name evidence="15" type="ORF">BK809_0006456</name>
    <name evidence="13" type="ORF">SLS55_000824</name>
    <name evidence="14" type="ORF">UCDDS831_g03213</name>
</gene>
<feature type="chain" id="PRO_5010419469" evidence="11">
    <location>
        <begin position="21"/>
        <end position="512"/>
    </location>
</feature>
<dbReference type="EMBL" id="MSZU01000114">
    <property type="protein sequence ID" value="OMP82146.1"/>
    <property type="molecule type" value="Genomic_DNA"/>
</dbReference>
<evidence type="ECO:0000256" key="7">
    <source>
        <dbReference type="PIRSR" id="PIRSR601461-2"/>
    </source>
</evidence>
<keyword evidence="10" id="KW-1133">Transmembrane helix</keyword>
<evidence type="ECO:0000256" key="10">
    <source>
        <dbReference type="SAM" id="Phobius"/>
    </source>
</evidence>
<reference evidence="14 16" key="2">
    <citation type="submission" date="2015-05" db="EMBL/GenBank/DDBJ databases">
        <title>Distinctive expansion of gene families associated with plant cell wall degradation and secondary metabolism in the genomes of grapevine trunk pathogens.</title>
        <authorList>
            <person name="Lawrence D.P."/>
            <person name="Travadon R."/>
            <person name="Rolshausen P.E."/>
            <person name="Baumgartner K."/>
        </authorList>
    </citation>
    <scope>NUCLEOTIDE SEQUENCE [LARGE SCALE GENOMIC DNA]</scope>
    <source>
        <strain evidence="14">DS831</strain>
    </source>
</reference>
<dbReference type="PANTHER" id="PTHR47966">
    <property type="entry name" value="BETA-SITE APP-CLEAVING ENZYME, ISOFORM A-RELATED"/>
    <property type="match status" value="1"/>
</dbReference>
<evidence type="ECO:0000256" key="11">
    <source>
        <dbReference type="SAM" id="SignalP"/>
    </source>
</evidence>
<dbReference type="PANTHER" id="PTHR47966:SF65">
    <property type="entry name" value="ASPARTIC-TYPE ENDOPEPTIDASE"/>
    <property type="match status" value="1"/>
</dbReference>
<evidence type="ECO:0000313" key="15">
    <source>
        <dbReference type="EMBL" id="OMP82146.1"/>
    </source>
</evidence>
<feature type="disulfide bond" evidence="7">
    <location>
        <begin position="315"/>
        <end position="365"/>
    </location>
</feature>
<dbReference type="Proteomes" id="UP000034182">
    <property type="component" value="Unassembled WGS sequence"/>
</dbReference>
<dbReference type="STRING" id="420778.A0A0G2GHM1"/>
<dbReference type="InterPro" id="IPR033121">
    <property type="entry name" value="PEPTIDASE_A1"/>
</dbReference>
<feature type="domain" description="Peptidase A1" evidence="12">
    <location>
        <begin position="66"/>
        <end position="401"/>
    </location>
</feature>
<evidence type="ECO:0000313" key="18">
    <source>
        <dbReference type="Proteomes" id="UP001430584"/>
    </source>
</evidence>
<dbReference type="EMBL" id="JAJVCZ030000001">
    <property type="protein sequence ID" value="KAL0264871.1"/>
    <property type="molecule type" value="Genomic_DNA"/>
</dbReference>
<dbReference type="PRINTS" id="PR00792">
    <property type="entry name" value="PEPSIN"/>
</dbReference>
<evidence type="ECO:0000256" key="8">
    <source>
        <dbReference type="RuleBase" id="RU000454"/>
    </source>
</evidence>
<reference evidence="14 16" key="1">
    <citation type="submission" date="2015-03" db="EMBL/GenBank/DDBJ databases">
        <authorList>
            <person name="Morales-Cruz A."/>
            <person name="Amrine K.C."/>
            <person name="Cantu D."/>
        </authorList>
    </citation>
    <scope>NUCLEOTIDE SEQUENCE [LARGE SCALE GENOMIC DNA]</scope>
    <source>
        <strain evidence="14">DS831</strain>
    </source>
</reference>
<dbReference type="CDD" id="cd05474">
    <property type="entry name" value="SAP_like"/>
    <property type="match status" value="1"/>
</dbReference>
<dbReference type="InterPro" id="IPR001969">
    <property type="entry name" value="Aspartic_peptidase_AS"/>
</dbReference>
<comment type="caution">
    <text evidence="14">The sequence shown here is derived from an EMBL/GenBank/DDBJ whole genome shotgun (WGS) entry which is preliminary data.</text>
</comment>
<feature type="compositionally biased region" description="Low complexity" evidence="9">
    <location>
        <begin position="448"/>
        <end position="476"/>
    </location>
</feature>
<dbReference type="AlphaFoldDB" id="A0A0G2GHM1"/>
<dbReference type="Gene3D" id="2.40.70.10">
    <property type="entry name" value="Acid Proteases"/>
    <property type="match status" value="2"/>
</dbReference>
<keyword evidence="10" id="KW-0472">Membrane</keyword>
<proteinExistence type="inferred from homology"/>
<evidence type="ECO:0000256" key="6">
    <source>
        <dbReference type="PIRSR" id="PIRSR601461-1"/>
    </source>
</evidence>
<dbReference type="InterPro" id="IPR001461">
    <property type="entry name" value="Aspartic_peptidase_A1"/>
</dbReference>
<keyword evidence="7" id="KW-1015">Disulfide bond</keyword>
<dbReference type="PROSITE" id="PS51767">
    <property type="entry name" value="PEPTIDASE_A1"/>
    <property type="match status" value="1"/>
</dbReference>
<evidence type="ECO:0000313" key="14">
    <source>
        <dbReference type="EMBL" id="KKY23088.1"/>
    </source>
</evidence>
<accession>A0A0G2GHM1</accession>
<dbReference type="GO" id="GO:0006508">
    <property type="term" value="P:proteolysis"/>
    <property type="evidence" value="ECO:0007669"/>
    <property type="project" value="UniProtKB-KW"/>
</dbReference>
<reference evidence="13 18" key="4">
    <citation type="submission" date="2024-02" db="EMBL/GenBank/DDBJ databases">
        <title>De novo assembly and annotation of 12 fungi associated with fruit tree decline syndrome in Ontario, Canada.</title>
        <authorList>
            <person name="Sulman M."/>
            <person name="Ellouze W."/>
            <person name="Ilyukhin E."/>
        </authorList>
    </citation>
    <scope>NUCLEOTIDE SEQUENCE [LARGE SCALE GENOMIC DNA]</scope>
    <source>
        <strain evidence="13 18">FDS-637</strain>
    </source>
</reference>
<name>A0A0G2GHM1_9PEZI</name>
<keyword evidence="3 11" id="KW-0732">Signal</keyword>
<keyword evidence="10" id="KW-0812">Transmembrane</keyword>
<keyword evidence="4 8" id="KW-0064">Aspartyl protease</keyword>
<dbReference type="GO" id="GO:0004190">
    <property type="term" value="F:aspartic-type endopeptidase activity"/>
    <property type="evidence" value="ECO:0007669"/>
    <property type="project" value="UniProtKB-KW"/>
</dbReference>
<feature type="active site" evidence="6">
    <location>
        <position position="281"/>
    </location>
</feature>